<protein>
    <recommendedName>
        <fullName evidence="3">Lysine-N-methylase</fullName>
    </recommendedName>
</protein>
<dbReference type="EMBL" id="FQUG01000005">
    <property type="protein sequence ID" value="SHE97250.1"/>
    <property type="molecule type" value="Genomic_DNA"/>
</dbReference>
<evidence type="ECO:0008006" key="3">
    <source>
        <dbReference type="Google" id="ProtNLM"/>
    </source>
</evidence>
<keyword evidence="2" id="KW-1185">Reference proteome</keyword>
<dbReference type="RefSeq" id="WP_072935701.1">
    <property type="nucleotide sequence ID" value="NZ_FQUG01000005.1"/>
</dbReference>
<evidence type="ECO:0000313" key="1">
    <source>
        <dbReference type="EMBL" id="SHE97250.1"/>
    </source>
</evidence>
<accession>A0A1M4XUZ8</accession>
<proteinExistence type="predicted"/>
<evidence type="ECO:0000313" key="2">
    <source>
        <dbReference type="Proteomes" id="UP000184404"/>
    </source>
</evidence>
<dbReference type="OrthoDB" id="86584at2"/>
<sequence length="390" mass="44888">MGTERVYLVSQPDDFEDFICTGALCPDSCCIGWWDIVLDDAALERYHKERDGEFREMLAHAVAWEKEDGRPIAVIRMGAGKRCPFLRNDGWCSIQRRTEEKNLSMTCRTYPRVLYHFRGGEAFRSVCVSCPAAAEQVLLRNTPLTFVEKEVPASWEDGLRVQGREEHIKGTAGIVRAHLMKIIRDENLTLADRIRKCDAFVWKVESFSGHHAEHHIMQYIDEEEAGGISYAPVSEEVHLAAVRSVLKMRRQNPSLRPDFASRLEDVLFHTSEIKSWRDNLEFYDAFAKKRLRLFWMNHLLLQIFQDMLPTEETNQTGEIWTRLIIVFSLVLSFVQTDFITSPDDWTVKRAAAAVQLGVRFTKHDDAFLNQVLAAVGEKAGFREFCRELIG</sequence>
<dbReference type="Proteomes" id="UP000184404">
    <property type="component" value="Unassembled WGS sequence"/>
</dbReference>
<reference evidence="1 2" key="1">
    <citation type="submission" date="2016-11" db="EMBL/GenBank/DDBJ databases">
        <authorList>
            <person name="Jaros S."/>
            <person name="Januszkiewicz K."/>
            <person name="Wedrychowicz H."/>
        </authorList>
    </citation>
    <scope>NUCLEOTIDE SEQUENCE [LARGE SCALE GENOMIC DNA]</scope>
    <source>
        <strain evidence="1 2">DSM 10502</strain>
    </source>
</reference>
<organism evidence="1 2">
    <name type="scientific">Schwartzia succinivorans DSM 10502</name>
    <dbReference type="NCBI Taxonomy" id="1123243"/>
    <lineage>
        <taxon>Bacteria</taxon>
        <taxon>Bacillati</taxon>
        <taxon>Bacillota</taxon>
        <taxon>Negativicutes</taxon>
        <taxon>Selenomonadales</taxon>
        <taxon>Selenomonadaceae</taxon>
        <taxon>Schwartzia</taxon>
    </lineage>
</organism>
<gene>
    <name evidence="1" type="ORF">SAMN02745190_01618</name>
</gene>
<dbReference type="STRING" id="1123243.SAMN02745190_01618"/>
<name>A0A1M4XUZ8_9FIRM</name>
<dbReference type="NCBIfam" id="NF038110">
    <property type="entry name" value="Lys_methyl_FliB"/>
    <property type="match status" value="1"/>
</dbReference>
<dbReference type="AlphaFoldDB" id="A0A1M4XUZ8"/>